<comment type="caution">
    <text evidence="1">The sequence shown here is derived from an EMBL/GenBank/DDBJ whole genome shotgun (WGS) entry which is preliminary data.</text>
</comment>
<proteinExistence type="predicted"/>
<organism evidence="1 2">
    <name type="scientific">Agromyces kandeliae</name>
    <dbReference type="NCBI Taxonomy" id="2666141"/>
    <lineage>
        <taxon>Bacteria</taxon>
        <taxon>Bacillati</taxon>
        <taxon>Actinomycetota</taxon>
        <taxon>Actinomycetes</taxon>
        <taxon>Micrococcales</taxon>
        <taxon>Microbacteriaceae</taxon>
        <taxon>Agromyces</taxon>
    </lineage>
</organism>
<protein>
    <submittedName>
        <fullName evidence="1">Uncharacterized protein</fullName>
    </submittedName>
</protein>
<gene>
    <name evidence="1" type="ORF">GJR97_04795</name>
</gene>
<dbReference type="AlphaFoldDB" id="A0A6L5QZF7"/>
<dbReference type="RefSeq" id="WP_154345383.1">
    <property type="nucleotide sequence ID" value="NZ_WKJD01000007.1"/>
</dbReference>
<dbReference type="Proteomes" id="UP000476511">
    <property type="component" value="Unassembled WGS sequence"/>
</dbReference>
<keyword evidence="2" id="KW-1185">Reference proteome</keyword>
<accession>A0A6L5QZF7</accession>
<sequence>MNHGSLQAYADRDETPITVAPHPLGGAYVPLAAPALPGRYVGGVASVGAGTYTGASAGRPGRYTDVGSA</sequence>
<dbReference type="EMBL" id="WKJD01000007">
    <property type="protein sequence ID" value="MRX43043.1"/>
    <property type="molecule type" value="Genomic_DNA"/>
</dbReference>
<evidence type="ECO:0000313" key="2">
    <source>
        <dbReference type="Proteomes" id="UP000476511"/>
    </source>
</evidence>
<name>A0A6L5QZF7_9MICO</name>
<evidence type="ECO:0000313" key="1">
    <source>
        <dbReference type="EMBL" id="MRX43043.1"/>
    </source>
</evidence>
<reference evidence="1 2" key="1">
    <citation type="submission" date="2019-11" db="EMBL/GenBank/DDBJ databases">
        <title>Agromyces kandeliae sp. nov., isolated from mangrove soil.</title>
        <authorList>
            <person name="Wang R."/>
        </authorList>
    </citation>
    <scope>NUCLEOTIDE SEQUENCE [LARGE SCALE GENOMIC DNA]</scope>
    <source>
        <strain evidence="1 2">Q22</strain>
    </source>
</reference>